<dbReference type="AlphaFoldDB" id="A0A8T1Z5C7"/>
<sequence>MGSKQVSKSRIAGFSKLKAAESPQASVSIYRKDRIFRPTTTTRHVYDVAAQHVVKVLWEGSMLLLRSIWLLDLTNLTKMRLLTTTRKLKSGFSEYVESGAEPLYQTLCSEITTEFSECSKQVREMESQFLNPQVGRSDLAKLLSDIQTQEKQKLHLTVTIHRC</sequence>
<dbReference type="PANTHER" id="PTHR28309">
    <property type="entry name" value="REQUIRED FOR EXCISION 1-B DOMAIN-CONTAINING PROTEIN"/>
    <property type="match status" value="1"/>
</dbReference>
<accession>A0A8T1Z5C7</accession>
<protein>
    <submittedName>
        <fullName evidence="1">Required for excision 1-B domain-containing protein</fullName>
    </submittedName>
</protein>
<comment type="caution">
    <text evidence="1">The sequence shown here is derived from an EMBL/GenBank/DDBJ whole genome shotgun (WGS) entry which is preliminary data.</text>
</comment>
<organism evidence="1 2">
    <name type="scientific">Arabidopsis suecica</name>
    <name type="common">Swedish thale-cress</name>
    <name type="synonym">Cardaminopsis suecica</name>
    <dbReference type="NCBI Taxonomy" id="45249"/>
    <lineage>
        <taxon>Eukaryota</taxon>
        <taxon>Viridiplantae</taxon>
        <taxon>Streptophyta</taxon>
        <taxon>Embryophyta</taxon>
        <taxon>Tracheophyta</taxon>
        <taxon>Spermatophyta</taxon>
        <taxon>Magnoliopsida</taxon>
        <taxon>eudicotyledons</taxon>
        <taxon>Gunneridae</taxon>
        <taxon>Pentapetalae</taxon>
        <taxon>rosids</taxon>
        <taxon>malvids</taxon>
        <taxon>Brassicales</taxon>
        <taxon>Brassicaceae</taxon>
        <taxon>Camelineae</taxon>
        <taxon>Arabidopsis</taxon>
    </lineage>
</organism>
<keyword evidence="2" id="KW-1185">Reference proteome</keyword>
<reference evidence="1 2" key="1">
    <citation type="submission" date="2020-12" db="EMBL/GenBank/DDBJ databases">
        <title>Concerted genomic and epigenomic changes stabilize Arabidopsis allopolyploids.</title>
        <authorList>
            <person name="Chen Z."/>
        </authorList>
    </citation>
    <scope>NUCLEOTIDE SEQUENCE [LARGE SCALE GENOMIC DNA]</scope>
    <source>
        <strain evidence="1">As9502</strain>
        <tissue evidence="1">Leaf</tissue>
    </source>
</reference>
<dbReference type="OrthoDB" id="434723at2759"/>
<dbReference type="Proteomes" id="UP000694251">
    <property type="component" value="Chromosome 11"/>
</dbReference>
<name>A0A8T1Z5C7_ARASU</name>
<dbReference type="Pfam" id="PF14966">
    <property type="entry name" value="DNA_repr_REX1B"/>
    <property type="match status" value="1"/>
</dbReference>
<evidence type="ECO:0000313" key="2">
    <source>
        <dbReference type="Proteomes" id="UP000694251"/>
    </source>
</evidence>
<dbReference type="InterPro" id="IPR039491">
    <property type="entry name" value="REX1-B"/>
</dbReference>
<dbReference type="PANTHER" id="PTHR28309:SF1">
    <property type="entry name" value="REQUIRED FOR EXCISION 1-B DOMAIN-CONTAINING PROTEIN"/>
    <property type="match status" value="1"/>
</dbReference>
<evidence type="ECO:0000313" key="1">
    <source>
        <dbReference type="EMBL" id="KAG7554136.1"/>
    </source>
</evidence>
<gene>
    <name evidence="1" type="ORF">ISN44_As11g004110</name>
</gene>
<dbReference type="EMBL" id="JAEFBJ010000011">
    <property type="protein sequence ID" value="KAG7554136.1"/>
    <property type="molecule type" value="Genomic_DNA"/>
</dbReference>
<proteinExistence type="predicted"/>